<organism evidence="1 2">
    <name type="scientific">Neophaeococcomyces mojaviensis</name>
    <dbReference type="NCBI Taxonomy" id="3383035"/>
    <lineage>
        <taxon>Eukaryota</taxon>
        <taxon>Fungi</taxon>
        <taxon>Dikarya</taxon>
        <taxon>Ascomycota</taxon>
        <taxon>Pezizomycotina</taxon>
        <taxon>Eurotiomycetes</taxon>
        <taxon>Chaetothyriomycetidae</taxon>
        <taxon>Chaetothyriales</taxon>
        <taxon>Chaetothyriales incertae sedis</taxon>
        <taxon>Neophaeococcomyces</taxon>
    </lineage>
</organism>
<dbReference type="EMBL" id="JAPDRQ010000130">
    <property type="protein sequence ID" value="KAJ9654156.1"/>
    <property type="molecule type" value="Genomic_DNA"/>
</dbReference>
<evidence type="ECO:0000313" key="2">
    <source>
        <dbReference type="Proteomes" id="UP001172386"/>
    </source>
</evidence>
<gene>
    <name evidence="1" type="ORF">H2198_006775</name>
</gene>
<accession>A0ACC3A229</accession>
<evidence type="ECO:0000313" key="1">
    <source>
        <dbReference type="EMBL" id="KAJ9654156.1"/>
    </source>
</evidence>
<reference evidence="1" key="1">
    <citation type="submission" date="2022-10" db="EMBL/GenBank/DDBJ databases">
        <title>Culturing micro-colonial fungi from biological soil crusts in the Mojave desert and describing Neophaeococcomyces mojavensis, and introducing the new genera and species Taxawa tesnikishii.</title>
        <authorList>
            <person name="Kurbessoian T."/>
            <person name="Stajich J.E."/>
        </authorList>
    </citation>
    <scope>NUCLEOTIDE SEQUENCE</scope>
    <source>
        <strain evidence="1">JES_112</strain>
    </source>
</reference>
<name>A0ACC3A229_9EURO</name>
<keyword evidence="2" id="KW-1185">Reference proteome</keyword>
<dbReference type="Proteomes" id="UP001172386">
    <property type="component" value="Unassembled WGS sequence"/>
</dbReference>
<protein>
    <submittedName>
        <fullName evidence="1">Uncharacterized protein</fullName>
    </submittedName>
</protein>
<comment type="caution">
    <text evidence="1">The sequence shown here is derived from an EMBL/GenBank/DDBJ whole genome shotgun (WGS) entry which is preliminary data.</text>
</comment>
<proteinExistence type="predicted"/>
<sequence length="367" mass="40939">MTTGQDMNDGVAGVIPSDAHEPGASKIENKPKLSMPTRTEVSGCSTLPVGSSQVYTTNTQEAGEVSPSESNYAANSGQRRSQSARPIEPYPETDNNSMNQRLSTPMLDYHFDPARDNEIIECDGLSLVGESNPTSTVPQPVDGADAAESGPFLRHRLSLETENGGATTAATVEHDQPDTQGDDHYAFQLVEEELADEKLKSAYYESETNRLVAELMSLHAMDAFRKDDSYIVDLVKELRFHIKTWSRNYPTGKIPKTNLFSKAQQEKQDHWFGSVVSDPKMYLREDSDRKLQVLLQGYLWMKLMHNIFKSLVWTGGVCVHRSGPGNKECKLYKVTVSLDKLVRESKWLVFPDCISNEAPRRLVVSSM</sequence>